<evidence type="ECO:0000313" key="2">
    <source>
        <dbReference type="Proteomes" id="UP001177212"/>
    </source>
</evidence>
<organism evidence="1 2">
    <name type="scientific">Pseudoalteromonas marina</name>
    <dbReference type="NCBI Taxonomy" id="267375"/>
    <lineage>
        <taxon>Bacteria</taxon>
        <taxon>Pseudomonadati</taxon>
        <taxon>Pseudomonadota</taxon>
        <taxon>Gammaproteobacteria</taxon>
        <taxon>Alteromonadales</taxon>
        <taxon>Pseudoalteromonadaceae</taxon>
        <taxon>Pseudoalteromonas</taxon>
    </lineage>
</organism>
<proteinExistence type="predicted"/>
<dbReference type="RefSeq" id="WP_024591110.1">
    <property type="nucleotide sequence ID" value="NZ_JAUYVT010000002.1"/>
</dbReference>
<dbReference type="Proteomes" id="UP001177212">
    <property type="component" value="Unassembled WGS sequence"/>
</dbReference>
<comment type="caution">
    <text evidence="1">The sequence shown here is derived from an EMBL/GenBank/DDBJ whole genome shotgun (WGS) entry which is preliminary data.</text>
</comment>
<keyword evidence="2" id="KW-1185">Reference proteome</keyword>
<sequence>MSFSYQLIEKYKEFKGYSQDKQVVSDLDGVTSGSLSQIKRGERHLTANQCIFLANIVGTDQKEALLNLAIEKSKTKEESKIWSDIVKKISAACIAGIVAAACLTGPVVTPHLRYKR</sequence>
<dbReference type="InterPro" id="IPR021096">
    <property type="entry name" value="Vibrio_phage_VSK_Orf152"/>
</dbReference>
<dbReference type="EMBL" id="JAUYVT010000002">
    <property type="protein sequence ID" value="MDP2563767.1"/>
    <property type="molecule type" value="Genomic_DNA"/>
</dbReference>
<dbReference type="Pfam" id="PF12472">
    <property type="entry name" value="DUF3693"/>
    <property type="match status" value="1"/>
</dbReference>
<reference evidence="1" key="1">
    <citation type="submission" date="2023-07" db="EMBL/GenBank/DDBJ databases">
        <title>Genome content predicts the carbon catabolic preferences of heterotrophic bacteria.</title>
        <authorList>
            <person name="Gralka M."/>
        </authorList>
    </citation>
    <scope>NUCLEOTIDE SEQUENCE</scope>
    <source>
        <strain evidence="1">4G09</strain>
    </source>
</reference>
<gene>
    <name evidence="1" type="ORF">Q8W34_03940</name>
</gene>
<accession>A0ABT9FAF9</accession>
<protein>
    <submittedName>
        <fullName evidence="1">DUF3693 domain-containing protein</fullName>
    </submittedName>
</protein>
<name>A0ABT9FAF9_9GAMM</name>
<evidence type="ECO:0000313" key="1">
    <source>
        <dbReference type="EMBL" id="MDP2563767.1"/>
    </source>
</evidence>